<keyword evidence="2" id="KW-0201">Cytochrome c-type biogenesis</keyword>
<proteinExistence type="predicted"/>
<dbReference type="eggNOG" id="COG1729">
    <property type="taxonomic scope" value="Bacteria"/>
</dbReference>
<dbReference type="Pfam" id="PF08534">
    <property type="entry name" value="Redoxin"/>
    <property type="match status" value="1"/>
</dbReference>
<feature type="domain" description="Thioredoxin" evidence="6">
    <location>
        <begin position="497"/>
        <end position="635"/>
    </location>
</feature>
<dbReference type="InterPro" id="IPR013740">
    <property type="entry name" value="Redoxin"/>
</dbReference>
<dbReference type="InterPro" id="IPR050553">
    <property type="entry name" value="Thioredoxin_ResA/DsbE_sf"/>
</dbReference>
<dbReference type="STRING" id="530564.Psta_2574"/>
<dbReference type="SUPFAM" id="SSF52833">
    <property type="entry name" value="Thioredoxin-like"/>
    <property type="match status" value="1"/>
</dbReference>
<accession>D2R5R1</accession>
<evidence type="ECO:0000256" key="4">
    <source>
        <dbReference type="SAM" id="Coils"/>
    </source>
</evidence>
<evidence type="ECO:0000256" key="3">
    <source>
        <dbReference type="ARBA" id="ARBA00023284"/>
    </source>
</evidence>
<protein>
    <submittedName>
        <fullName evidence="7">Redoxin domain protein</fullName>
    </submittedName>
</protein>
<evidence type="ECO:0000256" key="1">
    <source>
        <dbReference type="ARBA" id="ARBA00004196"/>
    </source>
</evidence>
<sequence precursor="true">MRKFWRTTVLAALGLIAPLAAFGAKPSAGDALQLLPVQSTVDFDRPTAEEAAKCTVEIESVGGITGWVVKGESGQVLRRFLDSNGDGKVDQWCYFKHGIEVYRDIDANFNNKADQYRWLGTSGIRWGLDADEDSRIDSWKQISAEEVTAEVVAALAEQDSRRFARLVLSEKELVSLGLGEARTEQLRTKVQDASTQFSDLMKKQRVVTPKSAWIHFGASQPGIVPAGVDGATQDLVVYDNVTAVVETAGKHSTLVIGTLVKVGDAWRLIDVPQNLAADATAQASVGYFFQASMSRRPETEGPADASTVSAEMQRLITDLEKLDKQLVESRSRTEVAKLNSDRADILDKLVTSAKSEEDRGLWIRQYAETVAAAVQSAAFPEGVARLTSLRQMVAKMPESTDLVAYVKFREMSALYNLELSKKDVDFEKVNATWMTSLEEFVKEYSKSPDAAEAMLQLAIGSEFSGKEEKAIEWFGKIVSEFPSTDLAKKAAGAKRRLESVGKTITLSGKTVDGRAVDISSLSGKVVLVHYWATWCEPCKQDLDLIKDLQAKFGKQGFTPVGVNLDSDARDLGAYLRTKTLPWPQLFEPGGLEGRLANEMGILTLPTMILVDREGKVVNRNINAGELDTELRKLLR</sequence>
<dbReference type="Gene3D" id="3.40.30.10">
    <property type="entry name" value="Glutaredoxin"/>
    <property type="match status" value="1"/>
</dbReference>
<dbReference type="GO" id="GO:0006950">
    <property type="term" value="P:response to stress"/>
    <property type="evidence" value="ECO:0007669"/>
    <property type="project" value="UniProtKB-ARBA"/>
</dbReference>
<keyword evidence="4" id="KW-0175">Coiled coil</keyword>
<name>D2R5R1_PIRSD</name>
<dbReference type="PANTHER" id="PTHR42852:SF13">
    <property type="entry name" value="PROTEIN DIPZ"/>
    <property type="match status" value="1"/>
</dbReference>
<dbReference type="GO" id="GO:0017004">
    <property type="term" value="P:cytochrome complex assembly"/>
    <property type="evidence" value="ECO:0007669"/>
    <property type="project" value="UniProtKB-KW"/>
</dbReference>
<dbReference type="GO" id="GO:0016491">
    <property type="term" value="F:oxidoreductase activity"/>
    <property type="evidence" value="ECO:0007669"/>
    <property type="project" value="InterPro"/>
</dbReference>
<evidence type="ECO:0000256" key="2">
    <source>
        <dbReference type="ARBA" id="ARBA00022748"/>
    </source>
</evidence>
<dbReference type="PROSITE" id="PS00194">
    <property type="entry name" value="THIOREDOXIN_1"/>
    <property type="match status" value="1"/>
</dbReference>
<comment type="subcellular location">
    <subcellularLocation>
        <location evidence="1">Cell envelope</location>
    </subcellularLocation>
</comment>
<dbReference type="KEGG" id="psl:Psta_2574"/>
<dbReference type="AlphaFoldDB" id="D2R5R1"/>
<keyword evidence="8" id="KW-1185">Reference proteome</keyword>
<dbReference type="InterPro" id="IPR017937">
    <property type="entry name" value="Thioredoxin_CS"/>
</dbReference>
<gene>
    <name evidence="7" type="ordered locus">Psta_2574</name>
</gene>
<dbReference type="OrthoDB" id="252709at2"/>
<keyword evidence="5" id="KW-0732">Signal</keyword>
<dbReference type="InterPro" id="IPR011990">
    <property type="entry name" value="TPR-like_helical_dom_sf"/>
</dbReference>
<feature type="chain" id="PRO_5003034643" evidence="5">
    <location>
        <begin position="24"/>
        <end position="635"/>
    </location>
</feature>
<reference evidence="7 8" key="1">
    <citation type="journal article" date="2009" name="Stand. Genomic Sci.">
        <title>Complete genome sequence of Pirellula staleyi type strain (ATCC 27377).</title>
        <authorList>
            <person name="Clum A."/>
            <person name="Tindall B.J."/>
            <person name="Sikorski J."/>
            <person name="Ivanova N."/>
            <person name="Mavrommatis K."/>
            <person name="Lucas S."/>
            <person name="Glavina del Rio T."/>
            <person name="Nolan M."/>
            <person name="Chen F."/>
            <person name="Tice H."/>
            <person name="Pitluck S."/>
            <person name="Cheng J.F."/>
            <person name="Chertkov O."/>
            <person name="Brettin T."/>
            <person name="Han C."/>
            <person name="Detter J.C."/>
            <person name="Kuske C."/>
            <person name="Bruce D."/>
            <person name="Goodwin L."/>
            <person name="Ovchinikova G."/>
            <person name="Pati A."/>
            <person name="Mikhailova N."/>
            <person name="Chen A."/>
            <person name="Palaniappan K."/>
            <person name="Land M."/>
            <person name="Hauser L."/>
            <person name="Chang Y.J."/>
            <person name="Jeffries C.D."/>
            <person name="Chain P."/>
            <person name="Rohde M."/>
            <person name="Goker M."/>
            <person name="Bristow J."/>
            <person name="Eisen J.A."/>
            <person name="Markowitz V."/>
            <person name="Hugenholtz P."/>
            <person name="Kyrpides N.C."/>
            <person name="Klenk H.P."/>
            <person name="Lapidus A."/>
        </authorList>
    </citation>
    <scope>NUCLEOTIDE SEQUENCE [LARGE SCALE GENOMIC DNA]</scope>
    <source>
        <strain evidence="8">ATCC 27377 / DSM 6068 / ICPB 4128</strain>
    </source>
</reference>
<feature type="signal peptide" evidence="5">
    <location>
        <begin position="1"/>
        <end position="23"/>
    </location>
</feature>
<evidence type="ECO:0000313" key="7">
    <source>
        <dbReference type="EMBL" id="ADB17243.1"/>
    </source>
</evidence>
<organism evidence="7 8">
    <name type="scientific">Pirellula staleyi (strain ATCC 27377 / DSM 6068 / ICPB 4128)</name>
    <name type="common">Pirella staleyi</name>
    <dbReference type="NCBI Taxonomy" id="530564"/>
    <lineage>
        <taxon>Bacteria</taxon>
        <taxon>Pseudomonadati</taxon>
        <taxon>Planctomycetota</taxon>
        <taxon>Planctomycetia</taxon>
        <taxon>Pirellulales</taxon>
        <taxon>Pirellulaceae</taxon>
        <taxon>Pirellula</taxon>
    </lineage>
</organism>
<feature type="coiled-coil region" evidence="4">
    <location>
        <begin position="305"/>
        <end position="332"/>
    </location>
</feature>
<dbReference type="PANTHER" id="PTHR42852">
    <property type="entry name" value="THIOL:DISULFIDE INTERCHANGE PROTEIN DSBE"/>
    <property type="match status" value="1"/>
</dbReference>
<evidence type="ECO:0000259" key="6">
    <source>
        <dbReference type="PROSITE" id="PS51352"/>
    </source>
</evidence>
<dbReference type="EMBL" id="CP001848">
    <property type="protein sequence ID" value="ADB17243.1"/>
    <property type="molecule type" value="Genomic_DNA"/>
</dbReference>
<dbReference type="InterPro" id="IPR013766">
    <property type="entry name" value="Thioredoxin_domain"/>
</dbReference>
<dbReference type="HOGENOM" id="CLU_430743_0_0_0"/>
<evidence type="ECO:0000313" key="8">
    <source>
        <dbReference type="Proteomes" id="UP000001887"/>
    </source>
</evidence>
<evidence type="ECO:0000256" key="5">
    <source>
        <dbReference type="SAM" id="SignalP"/>
    </source>
</evidence>
<dbReference type="Gene3D" id="1.25.40.10">
    <property type="entry name" value="Tetratricopeptide repeat domain"/>
    <property type="match status" value="1"/>
</dbReference>
<keyword evidence="3" id="KW-0676">Redox-active center</keyword>
<dbReference type="GO" id="GO:0030313">
    <property type="term" value="C:cell envelope"/>
    <property type="evidence" value="ECO:0007669"/>
    <property type="project" value="UniProtKB-SubCell"/>
</dbReference>
<dbReference type="InterPro" id="IPR036249">
    <property type="entry name" value="Thioredoxin-like_sf"/>
</dbReference>
<dbReference type="eggNOG" id="COG0526">
    <property type="taxonomic scope" value="Bacteria"/>
</dbReference>
<dbReference type="Proteomes" id="UP000001887">
    <property type="component" value="Chromosome"/>
</dbReference>
<dbReference type="CDD" id="cd02966">
    <property type="entry name" value="TlpA_like_family"/>
    <property type="match status" value="1"/>
</dbReference>
<dbReference type="PROSITE" id="PS51352">
    <property type="entry name" value="THIOREDOXIN_2"/>
    <property type="match status" value="1"/>
</dbReference>